<evidence type="ECO:0000259" key="13">
    <source>
        <dbReference type="PROSITE" id="PS50011"/>
    </source>
</evidence>
<keyword evidence="6 11" id="KW-1133">Transmembrane helix</keyword>
<dbReference type="Proteomes" id="UP000187406">
    <property type="component" value="Unassembled WGS sequence"/>
</dbReference>
<evidence type="ECO:0000256" key="11">
    <source>
        <dbReference type="SAM" id="Phobius"/>
    </source>
</evidence>
<dbReference type="FunCoup" id="A0A1Q3D8F0">
    <property type="interactions" value="515"/>
</dbReference>
<dbReference type="STRING" id="3775.A0A1Q3D8F0"/>
<dbReference type="PANTHER" id="PTHR48006">
    <property type="entry name" value="LEUCINE-RICH REPEAT-CONTAINING PROTEIN DDB_G0281931-RELATED"/>
    <property type="match status" value="1"/>
</dbReference>
<evidence type="ECO:0000256" key="1">
    <source>
        <dbReference type="ARBA" id="ARBA00004479"/>
    </source>
</evidence>
<evidence type="ECO:0000313" key="15">
    <source>
        <dbReference type="Proteomes" id="UP000187406"/>
    </source>
</evidence>
<evidence type="ECO:0000256" key="9">
    <source>
        <dbReference type="ARBA" id="ARBA00023180"/>
    </source>
</evidence>
<evidence type="ECO:0000256" key="8">
    <source>
        <dbReference type="ARBA" id="ARBA00023170"/>
    </source>
</evidence>
<dbReference type="OrthoDB" id="676979at2759"/>
<keyword evidence="5" id="KW-0677">Repeat</keyword>
<dbReference type="InterPro" id="IPR032675">
    <property type="entry name" value="LRR_dom_sf"/>
</dbReference>
<dbReference type="InterPro" id="IPR055414">
    <property type="entry name" value="LRR_R13L4/SHOC2-like"/>
</dbReference>
<keyword evidence="15" id="KW-1185">Reference proteome</keyword>
<feature type="transmembrane region" description="Helical" evidence="11">
    <location>
        <begin position="391"/>
        <end position="415"/>
    </location>
</feature>
<feature type="chain" id="PRO_5012298119" evidence="12">
    <location>
        <begin position="30"/>
        <end position="765"/>
    </location>
</feature>
<keyword evidence="9" id="KW-0325">Glycoprotein</keyword>
<feature type="signal peptide" evidence="12">
    <location>
        <begin position="1"/>
        <end position="29"/>
    </location>
</feature>
<comment type="caution">
    <text evidence="14">The sequence shown here is derived from an EMBL/GenBank/DDBJ whole genome shotgun (WGS) entry which is preliminary data.</text>
</comment>
<evidence type="ECO:0000256" key="10">
    <source>
        <dbReference type="SAM" id="MobiDB-lite"/>
    </source>
</evidence>
<dbReference type="AlphaFoldDB" id="A0A1Q3D8F0"/>
<name>A0A1Q3D8F0_CEPFO</name>
<keyword evidence="14" id="KW-0418">Kinase</keyword>
<dbReference type="InterPro" id="IPR051824">
    <property type="entry name" value="LRR_Rcpt-Like_S/T_Kinase"/>
</dbReference>
<evidence type="ECO:0000256" key="4">
    <source>
        <dbReference type="ARBA" id="ARBA00022729"/>
    </source>
</evidence>
<dbReference type="SUPFAM" id="SSF52047">
    <property type="entry name" value="RNI-like"/>
    <property type="match status" value="1"/>
</dbReference>
<accession>A0A1Q3D8F0</accession>
<dbReference type="FunFam" id="3.80.10.10:FF:000155">
    <property type="entry name" value="Putative inactive leucine-rich repeat receptor-like protein kinase"/>
    <property type="match status" value="1"/>
</dbReference>
<evidence type="ECO:0000313" key="14">
    <source>
        <dbReference type="EMBL" id="GAV88740.1"/>
    </source>
</evidence>
<dbReference type="Gene3D" id="3.80.10.10">
    <property type="entry name" value="Ribonuclease Inhibitor"/>
    <property type="match status" value="2"/>
</dbReference>
<proteinExistence type="predicted"/>
<keyword evidence="2" id="KW-0433">Leucine-rich repeat</keyword>
<dbReference type="InParanoid" id="A0A1Q3D8F0"/>
<dbReference type="Gene3D" id="1.10.510.10">
    <property type="entry name" value="Transferase(Phosphotransferase) domain 1"/>
    <property type="match status" value="1"/>
</dbReference>
<keyword evidence="14" id="KW-0808">Transferase</keyword>
<reference evidence="15" key="1">
    <citation type="submission" date="2016-04" db="EMBL/GenBank/DDBJ databases">
        <title>Cephalotus genome sequencing.</title>
        <authorList>
            <person name="Fukushima K."/>
            <person name="Hasebe M."/>
            <person name="Fang X."/>
        </authorList>
    </citation>
    <scope>NUCLEOTIDE SEQUENCE [LARGE SCALE GENOMIC DNA]</scope>
    <source>
        <strain evidence="15">cv. St1</strain>
    </source>
</reference>
<sequence length="765" mass="85331">MQLPMEKAFNHSALLVLIIISFSISQSEQLQSSQSQTLLRIQRLLSYPAILSSWNSSTDFCNTEPNPSLTVVCYEESISQLHIIGNKRPPRLPRNFSTDSFVTTIVKLPDLKVLTLVSLGLWGPLPGKIARLSSLEILNMSSNFLADAIPQELSLLTSLQTLILDDNMFTGRLPEWLGTLPVLTVLSLRKNLFSGLLPNSFSNLENLRVLSLSHNHFYGEVPDFNNLTNLQVLDLEDNAFGPRFPQLGKKLVTLELSKNRFRSGIPDELSSYYQLQRLDLSFNRFIGPCPTSLLSLPSLTYFNIAKNKLTGKLFENLSCNPNLKFVDMSSNILTGSLPKCLMLDSKKKVILYAWNCLATNDQNQHPLSFCRNEALAVGILPQKKQRQLSKAVLASGIIGGIVGIIASVGIIIFIYRRMGSRKKIKNTSTRSIMENASLGYTSKLLLDARHISQTVKVGALGLPAYRTFALEELEEATNNFDTSAFMGEGSQGQILHSHNAQHHIELVSKLRHRHLVSVLGHCFECYLDESSVSRMFLVFEYVPNGTLRSWISEECSRKSLTWAQRITAEIGIAKGIQFLHTGIVPGVYSNYLKITDILLDQYLAAKISSYNLPLLAKNTGKVGHAISSSRSKDPRVNARVNQEDKIDIYDFGVILLEIIVGRPLQSRNEVEVLKDQLQASFTADDAARRSIVDPAVQKTCLDQSLKTTMEVCIRCLLKEPADRPSVEDVLWNLQFAAQVQDAWRGDSQSSEGSPISPPYSHRALH</sequence>
<dbReference type="Pfam" id="PF23598">
    <property type="entry name" value="LRR_14"/>
    <property type="match status" value="1"/>
</dbReference>
<dbReference type="FunFam" id="3.80.10.10:FF:001001">
    <property type="entry name" value="Probable inactive leucine-rich repeat receptor-like protein kinase At3g03770"/>
    <property type="match status" value="1"/>
</dbReference>
<dbReference type="PROSITE" id="PS50011">
    <property type="entry name" value="PROTEIN_KINASE_DOM"/>
    <property type="match status" value="1"/>
</dbReference>
<dbReference type="GO" id="GO:0004672">
    <property type="term" value="F:protein kinase activity"/>
    <property type="evidence" value="ECO:0007669"/>
    <property type="project" value="InterPro"/>
</dbReference>
<keyword evidence="4 12" id="KW-0732">Signal</keyword>
<dbReference type="GO" id="GO:0016020">
    <property type="term" value="C:membrane"/>
    <property type="evidence" value="ECO:0007669"/>
    <property type="project" value="UniProtKB-SubCell"/>
</dbReference>
<evidence type="ECO:0000256" key="5">
    <source>
        <dbReference type="ARBA" id="ARBA00022737"/>
    </source>
</evidence>
<feature type="region of interest" description="Disordered" evidence="10">
    <location>
        <begin position="745"/>
        <end position="765"/>
    </location>
</feature>
<dbReference type="GO" id="GO:0005524">
    <property type="term" value="F:ATP binding"/>
    <property type="evidence" value="ECO:0007669"/>
    <property type="project" value="InterPro"/>
</dbReference>
<protein>
    <submittedName>
        <fullName evidence="14">Pkinase domain-containing protein/LRR_8 domain-containing protein</fullName>
    </submittedName>
</protein>
<dbReference type="InterPro" id="IPR003591">
    <property type="entry name" value="Leu-rich_rpt_typical-subtyp"/>
</dbReference>
<comment type="subcellular location">
    <subcellularLocation>
        <location evidence="1">Membrane</location>
        <topology evidence="1">Single-pass type I membrane protein</topology>
    </subcellularLocation>
</comment>
<keyword evidence="8" id="KW-0675">Receptor</keyword>
<keyword evidence="7 11" id="KW-0472">Membrane</keyword>
<evidence type="ECO:0000256" key="7">
    <source>
        <dbReference type="ARBA" id="ARBA00023136"/>
    </source>
</evidence>
<evidence type="ECO:0000256" key="12">
    <source>
        <dbReference type="SAM" id="SignalP"/>
    </source>
</evidence>
<dbReference type="EMBL" id="BDDD01005058">
    <property type="protein sequence ID" value="GAV88740.1"/>
    <property type="molecule type" value="Genomic_DNA"/>
</dbReference>
<dbReference type="FunFam" id="1.10.510.10:FF:000431">
    <property type="entry name" value="Putative inactive leucine-rich repeat receptor-like protein kinase"/>
    <property type="match status" value="1"/>
</dbReference>
<dbReference type="SUPFAM" id="SSF56112">
    <property type="entry name" value="Protein kinase-like (PK-like)"/>
    <property type="match status" value="1"/>
</dbReference>
<dbReference type="InterPro" id="IPR011009">
    <property type="entry name" value="Kinase-like_dom_sf"/>
</dbReference>
<feature type="domain" description="Protein kinase" evidence="13">
    <location>
        <begin position="430"/>
        <end position="735"/>
    </location>
</feature>
<dbReference type="SMART" id="SM00220">
    <property type="entry name" value="S_TKc"/>
    <property type="match status" value="1"/>
</dbReference>
<dbReference type="PANTHER" id="PTHR48006:SF84">
    <property type="entry name" value="REPEAT TRANSMEMBRANE PROTEIN KINASE, PUTATIVE, EXPRESSED-RELATED"/>
    <property type="match status" value="1"/>
</dbReference>
<dbReference type="InterPro" id="IPR001611">
    <property type="entry name" value="Leu-rich_rpt"/>
</dbReference>
<dbReference type="Pfam" id="PF00069">
    <property type="entry name" value="Pkinase"/>
    <property type="match status" value="1"/>
</dbReference>
<evidence type="ECO:0000256" key="2">
    <source>
        <dbReference type="ARBA" id="ARBA00022614"/>
    </source>
</evidence>
<organism evidence="14 15">
    <name type="scientific">Cephalotus follicularis</name>
    <name type="common">Albany pitcher plant</name>
    <dbReference type="NCBI Taxonomy" id="3775"/>
    <lineage>
        <taxon>Eukaryota</taxon>
        <taxon>Viridiplantae</taxon>
        <taxon>Streptophyta</taxon>
        <taxon>Embryophyta</taxon>
        <taxon>Tracheophyta</taxon>
        <taxon>Spermatophyta</taxon>
        <taxon>Magnoliopsida</taxon>
        <taxon>eudicotyledons</taxon>
        <taxon>Gunneridae</taxon>
        <taxon>Pentapetalae</taxon>
        <taxon>rosids</taxon>
        <taxon>fabids</taxon>
        <taxon>Oxalidales</taxon>
        <taxon>Cephalotaceae</taxon>
        <taxon>Cephalotus</taxon>
    </lineage>
</organism>
<evidence type="ECO:0000256" key="6">
    <source>
        <dbReference type="ARBA" id="ARBA00022989"/>
    </source>
</evidence>
<dbReference type="InterPro" id="IPR000719">
    <property type="entry name" value="Prot_kinase_dom"/>
</dbReference>
<keyword evidence="3 11" id="KW-0812">Transmembrane</keyword>
<dbReference type="SMART" id="SM00369">
    <property type="entry name" value="LRR_TYP"/>
    <property type="match status" value="4"/>
</dbReference>
<evidence type="ECO:0000256" key="3">
    <source>
        <dbReference type="ARBA" id="ARBA00022692"/>
    </source>
</evidence>
<gene>
    <name evidence="14" type="ORF">CFOL_v3_32161</name>
</gene>
<dbReference type="PROSITE" id="PS51450">
    <property type="entry name" value="LRR"/>
    <property type="match status" value="1"/>
</dbReference>